<protein>
    <submittedName>
        <fullName evidence="7">Cytochrome P450</fullName>
    </submittedName>
</protein>
<dbReference type="OrthoDB" id="1470350at2759"/>
<dbReference type="Gene3D" id="1.10.630.10">
    <property type="entry name" value="Cytochrome P450"/>
    <property type="match status" value="1"/>
</dbReference>
<dbReference type="GO" id="GO:0005506">
    <property type="term" value="F:iron ion binding"/>
    <property type="evidence" value="ECO:0007669"/>
    <property type="project" value="InterPro"/>
</dbReference>
<reference evidence="7" key="1">
    <citation type="journal article" date="2020" name="Stud. Mycol.">
        <title>101 Dothideomycetes genomes: a test case for predicting lifestyles and emergence of pathogens.</title>
        <authorList>
            <person name="Haridas S."/>
            <person name="Albert R."/>
            <person name="Binder M."/>
            <person name="Bloem J."/>
            <person name="Labutti K."/>
            <person name="Salamov A."/>
            <person name="Andreopoulos B."/>
            <person name="Baker S."/>
            <person name="Barry K."/>
            <person name="Bills G."/>
            <person name="Bluhm B."/>
            <person name="Cannon C."/>
            <person name="Castanera R."/>
            <person name="Culley D."/>
            <person name="Daum C."/>
            <person name="Ezra D."/>
            <person name="Gonzalez J."/>
            <person name="Henrissat B."/>
            <person name="Kuo A."/>
            <person name="Liang C."/>
            <person name="Lipzen A."/>
            <person name="Lutzoni F."/>
            <person name="Magnuson J."/>
            <person name="Mondo S."/>
            <person name="Nolan M."/>
            <person name="Ohm R."/>
            <person name="Pangilinan J."/>
            <person name="Park H.-J."/>
            <person name="Ramirez L."/>
            <person name="Alfaro M."/>
            <person name="Sun H."/>
            <person name="Tritt A."/>
            <person name="Yoshinaga Y."/>
            <person name="Zwiers L.-H."/>
            <person name="Turgeon B."/>
            <person name="Goodwin S."/>
            <person name="Spatafora J."/>
            <person name="Crous P."/>
            <person name="Grigoriev I."/>
        </authorList>
    </citation>
    <scope>NUCLEOTIDE SEQUENCE</scope>
    <source>
        <strain evidence="7">CBS 675.92</strain>
    </source>
</reference>
<dbReference type="SUPFAM" id="SSF48264">
    <property type="entry name" value="Cytochrome P450"/>
    <property type="match status" value="1"/>
</dbReference>
<evidence type="ECO:0000256" key="4">
    <source>
        <dbReference type="ARBA" id="ARBA00023004"/>
    </source>
</evidence>
<keyword evidence="5 6" id="KW-0349">Heme</keyword>
<dbReference type="InterPro" id="IPR017972">
    <property type="entry name" value="Cyt_P450_CS"/>
</dbReference>
<evidence type="ECO:0000256" key="6">
    <source>
        <dbReference type="RuleBase" id="RU000461"/>
    </source>
</evidence>
<dbReference type="GO" id="GO:0004497">
    <property type="term" value="F:monooxygenase activity"/>
    <property type="evidence" value="ECO:0007669"/>
    <property type="project" value="UniProtKB-KW"/>
</dbReference>
<comment type="cofactor">
    <cofactor evidence="1 5">
        <name>heme</name>
        <dbReference type="ChEBI" id="CHEBI:30413"/>
    </cofactor>
</comment>
<evidence type="ECO:0000256" key="3">
    <source>
        <dbReference type="ARBA" id="ARBA00022723"/>
    </source>
</evidence>
<dbReference type="PRINTS" id="PR00465">
    <property type="entry name" value="EP450IV"/>
</dbReference>
<dbReference type="Pfam" id="PF00067">
    <property type="entry name" value="p450"/>
    <property type="match status" value="1"/>
</dbReference>
<dbReference type="PANTHER" id="PTHR47582">
    <property type="entry name" value="P450, PUTATIVE (EUROFUNG)-RELATED"/>
    <property type="match status" value="1"/>
</dbReference>
<keyword evidence="6" id="KW-0560">Oxidoreductase</keyword>
<evidence type="ECO:0000256" key="5">
    <source>
        <dbReference type="PIRSR" id="PIRSR602403-1"/>
    </source>
</evidence>
<comment type="similarity">
    <text evidence="2 6">Belongs to the cytochrome P450 family.</text>
</comment>
<keyword evidence="4 5" id="KW-0408">Iron</keyword>
<dbReference type="AlphaFoldDB" id="A0A6A5TA90"/>
<evidence type="ECO:0000313" key="7">
    <source>
        <dbReference type="EMBL" id="KAF1948639.1"/>
    </source>
</evidence>
<sequence>MPSATAIVSLVALVSAILYVVARIRLQVTQDPREPPLVECDIPYITPLLKLTDNKYFLKLRQRYGNVPIFTLRPAWMPKIYVINDPQLIAAVQRQPKLLTFQAISDKYSHLICNLSPTAIAVQKREHEKWLRDSAVGEGPSASIYKAVKPGKSLDDMNRAMLGALDQLSKNWASEVQGSPSFDLHSWVKDVITMASTEAIYGSANPYSSADVRSRFWNYVFGLDKISMGVGRLLARHSLESQAFLADKFEKYFSSKQHLQASDLTRQRFEWYSDHGFPLRDCANIEVGNGIAILTNTVPTAFWLTLHVFSDHKVLTACRDEVLQQVRETKDHTGGLVRTLDIAALKTACPLLQSAFREAMRVHSVAVGMRGVVQEHMLDGRYLLQKDAIIWIPSTVQHFDRERWGADAAEYHHDRFADRTRSRAKNISFRAFGGGTTLCPGRHFAMTEILAFVAMLLLRFEIEPASGTWVVPSTNKAGLTNVMPNPDFDVQVKMRRRSDDEGVKWVWKLIVSEHDVFSGSDEDHDERTTKVGSL</sequence>
<keyword evidence="3 5" id="KW-0479">Metal-binding</keyword>
<evidence type="ECO:0000256" key="2">
    <source>
        <dbReference type="ARBA" id="ARBA00010617"/>
    </source>
</evidence>
<dbReference type="InterPro" id="IPR036396">
    <property type="entry name" value="Cyt_P450_sf"/>
</dbReference>
<dbReference type="GO" id="GO:0016705">
    <property type="term" value="F:oxidoreductase activity, acting on paired donors, with incorporation or reduction of molecular oxygen"/>
    <property type="evidence" value="ECO:0007669"/>
    <property type="project" value="InterPro"/>
</dbReference>
<dbReference type="InterPro" id="IPR001128">
    <property type="entry name" value="Cyt_P450"/>
</dbReference>
<evidence type="ECO:0000256" key="1">
    <source>
        <dbReference type="ARBA" id="ARBA00001971"/>
    </source>
</evidence>
<dbReference type="EMBL" id="ML977052">
    <property type="protein sequence ID" value="KAF1948639.1"/>
    <property type="molecule type" value="Genomic_DNA"/>
</dbReference>
<keyword evidence="8" id="KW-1185">Reference proteome</keyword>
<dbReference type="Proteomes" id="UP000800035">
    <property type="component" value="Unassembled WGS sequence"/>
</dbReference>
<dbReference type="InterPro" id="IPR053007">
    <property type="entry name" value="CYP450_monoxygenase_sec-met"/>
</dbReference>
<feature type="binding site" description="axial binding residue" evidence="5">
    <location>
        <position position="439"/>
    </location>
    <ligand>
        <name>heme</name>
        <dbReference type="ChEBI" id="CHEBI:30413"/>
    </ligand>
    <ligandPart>
        <name>Fe</name>
        <dbReference type="ChEBI" id="CHEBI:18248"/>
    </ligandPart>
</feature>
<dbReference type="InterPro" id="IPR002403">
    <property type="entry name" value="Cyt_P450_E_grp-IV"/>
</dbReference>
<gene>
    <name evidence="7" type="ORF">CC80DRAFT_511194</name>
</gene>
<dbReference type="CDD" id="cd11040">
    <property type="entry name" value="CYP7_CYP8-like"/>
    <property type="match status" value="1"/>
</dbReference>
<dbReference type="GO" id="GO:0020037">
    <property type="term" value="F:heme binding"/>
    <property type="evidence" value="ECO:0007669"/>
    <property type="project" value="InterPro"/>
</dbReference>
<proteinExistence type="inferred from homology"/>
<evidence type="ECO:0000313" key="8">
    <source>
        <dbReference type="Proteomes" id="UP000800035"/>
    </source>
</evidence>
<accession>A0A6A5TA90</accession>
<dbReference type="PANTHER" id="PTHR47582:SF1">
    <property type="entry name" value="P450, PUTATIVE (EUROFUNG)-RELATED"/>
    <property type="match status" value="1"/>
</dbReference>
<name>A0A6A5TA90_9PLEO</name>
<keyword evidence="6" id="KW-0503">Monooxygenase</keyword>
<dbReference type="PROSITE" id="PS00086">
    <property type="entry name" value="CYTOCHROME_P450"/>
    <property type="match status" value="1"/>
</dbReference>
<organism evidence="7 8">
    <name type="scientific">Byssothecium circinans</name>
    <dbReference type="NCBI Taxonomy" id="147558"/>
    <lineage>
        <taxon>Eukaryota</taxon>
        <taxon>Fungi</taxon>
        <taxon>Dikarya</taxon>
        <taxon>Ascomycota</taxon>
        <taxon>Pezizomycotina</taxon>
        <taxon>Dothideomycetes</taxon>
        <taxon>Pleosporomycetidae</taxon>
        <taxon>Pleosporales</taxon>
        <taxon>Massarineae</taxon>
        <taxon>Massarinaceae</taxon>
        <taxon>Byssothecium</taxon>
    </lineage>
</organism>